<gene>
    <name evidence="2" type="ORF">POM88_017464</name>
</gene>
<dbReference type="AlphaFoldDB" id="A0AAD8IPI3"/>
<accession>A0AAD8IPI3</accession>
<dbReference type="PANTHER" id="PTHR31168">
    <property type="entry name" value="OS02G0292800 PROTEIN"/>
    <property type="match status" value="1"/>
</dbReference>
<dbReference type="Proteomes" id="UP001237642">
    <property type="component" value="Unassembled WGS sequence"/>
</dbReference>
<dbReference type="PANTHER" id="PTHR31168:SF30">
    <property type="entry name" value="DUF599 DOMAIN-CONTAINING PROTEIN"/>
    <property type="match status" value="1"/>
</dbReference>
<proteinExistence type="predicted"/>
<dbReference type="EMBL" id="JAUIZM010000004">
    <property type="protein sequence ID" value="KAK1389286.1"/>
    <property type="molecule type" value="Genomic_DNA"/>
</dbReference>
<evidence type="ECO:0000313" key="2">
    <source>
        <dbReference type="EMBL" id="KAK1389286.1"/>
    </source>
</evidence>
<keyword evidence="1" id="KW-0812">Transmembrane</keyword>
<keyword evidence="3" id="KW-1185">Reference proteome</keyword>
<reference evidence="2" key="1">
    <citation type="submission" date="2023-02" db="EMBL/GenBank/DDBJ databases">
        <title>Genome of toxic invasive species Heracleum sosnowskyi carries increased number of genes despite the absence of recent whole-genome duplications.</title>
        <authorList>
            <person name="Schelkunov M."/>
            <person name="Shtratnikova V."/>
            <person name="Makarenko M."/>
            <person name="Klepikova A."/>
            <person name="Omelchenko D."/>
            <person name="Novikova G."/>
            <person name="Obukhova E."/>
            <person name="Bogdanov V."/>
            <person name="Penin A."/>
            <person name="Logacheva M."/>
        </authorList>
    </citation>
    <scope>NUCLEOTIDE SEQUENCE</scope>
    <source>
        <strain evidence="2">Hsosn_3</strain>
        <tissue evidence="2">Leaf</tissue>
    </source>
</reference>
<name>A0AAD8IPI3_9APIA</name>
<organism evidence="2 3">
    <name type="scientific">Heracleum sosnowskyi</name>
    <dbReference type="NCBI Taxonomy" id="360622"/>
    <lineage>
        <taxon>Eukaryota</taxon>
        <taxon>Viridiplantae</taxon>
        <taxon>Streptophyta</taxon>
        <taxon>Embryophyta</taxon>
        <taxon>Tracheophyta</taxon>
        <taxon>Spermatophyta</taxon>
        <taxon>Magnoliopsida</taxon>
        <taxon>eudicotyledons</taxon>
        <taxon>Gunneridae</taxon>
        <taxon>Pentapetalae</taxon>
        <taxon>asterids</taxon>
        <taxon>campanulids</taxon>
        <taxon>Apiales</taxon>
        <taxon>Apiaceae</taxon>
        <taxon>Apioideae</taxon>
        <taxon>apioid superclade</taxon>
        <taxon>Tordylieae</taxon>
        <taxon>Tordyliinae</taxon>
        <taxon>Heracleum</taxon>
    </lineage>
</organism>
<feature type="transmembrane region" description="Helical" evidence="1">
    <location>
        <begin position="13"/>
        <end position="31"/>
    </location>
</feature>
<comment type="caution">
    <text evidence="2">The sequence shown here is derived from an EMBL/GenBank/DDBJ whole genome shotgun (WGS) entry which is preliminary data.</text>
</comment>
<dbReference type="Pfam" id="PF04654">
    <property type="entry name" value="DUF599"/>
    <property type="match status" value="1"/>
</dbReference>
<protein>
    <submittedName>
        <fullName evidence="2">Uncharacterized protein</fullName>
    </submittedName>
</protein>
<reference evidence="2" key="2">
    <citation type="submission" date="2023-05" db="EMBL/GenBank/DDBJ databases">
        <authorList>
            <person name="Schelkunov M.I."/>
        </authorList>
    </citation>
    <scope>NUCLEOTIDE SEQUENCE</scope>
    <source>
        <strain evidence="2">Hsosn_3</strain>
        <tissue evidence="2">Leaf</tissue>
    </source>
</reference>
<keyword evidence="1" id="KW-0472">Membrane</keyword>
<evidence type="ECO:0000256" key="1">
    <source>
        <dbReference type="SAM" id="Phobius"/>
    </source>
</evidence>
<dbReference type="InterPro" id="IPR006747">
    <property type="entry name" value="DUF599"/>
</dbReference>
<evidence type="ECO:0000313" key="3">
    <source>
        <dbReference type="Proteomes" id="UP001237642"/>
    </source>
</evidence>
<keyword evidence="1" id="KW-1133">Transmembrane helix</keyword>
<sequence>MSWEWKEEFLDRLLVPIGLLIMFAYHAWLFYRYRNFPLTTVLGCDDYYKKIWAQKTLQLDAKDRGTSVSVISNNISAASTLSSVSLVLSSLIGPWIGSFKDKNIFVTTIIYGDKNPTIVSIKNFYHVDFRANTNVSLGHKFGSNFAYFRPQPDFAIPVSTTIEPYPFSQDW</sequence>